<sequence>MCSKCSECCQGSRHSVDASPTPGSDSDASEEEWNPDGKGRQSNDTGLNNPQVNRQTLADRNVSSPARGGKREIVREWEERERVH</sequence>
<gene>
    <name evidence="2" type="ORF">ALC62_08440</name>
</gene>
<feature type="compositionally biased region" description="Polar residues" evidence="1">
    <location>
        <begin position="42"/>
        <end position="64"/>
    </location>
</feature>
<dbReference type="AlphaFoldDB" id="A0A195CJY4"/>
<accession>A0A195CJY4</accession>
<dbReference type="Proteomes" id="UP000078542">
    <property type="component" value="Unassembled WGS sequence"/>
</dbReference>
<proteinExistence type="predicted"/>
<name>A0A195CJY4_9HYME</name>
<dbReference type="EMBL" id="KQ977649">
    <property type="protein sequence ID" value="KYN00757.1"/>
    <property type="molecule type" value="Genomic_DNA"/>
</dbReference>
<evidence type="ECO:0000313" key="2">
    <source>
        <dbReference type="EMBL" id="KYN00757.1"/>
    </source>
</evidence>
<feature type="region of interest" description="Disordered" evidence="1">
    <location>
        <begin position="1"/>
        <end position="84"/>
    </location>
</feature>
<reference evidence="2 3" key="1">
    <citation type="submission" date="2016-03" db="EMBL/GenBank/DDBJ databases">
        <title>Cyphomyrmex costatus WGS genome.</title>
        <authorList>
            <person name="Nygaard S."/>
            <person name="Hu H."/>
            <person name="Boomsma J."/>
            <person name="Zhang G."/>
        </authorList>
    </citation>
    <scope>NUCLEOTIDE SEQUENCE [LARGE SCALE GENOMIC DNA]</scope>
    <source>
        <strain evidence="2">MS0001</strain>
        <tissue evidence="2">Whole body</tissue>
    </source>
</reference>
<protein>
    <submittedName>
        <fullName evidence="2">Uncharacterized protein</fullName>
    </submittedName>
</protein>
<keyword evidence="3" id="KW-1185">Reference proteome</keyword>
<evidence type="ECO:0000313" key="3">
    <source>
        <dbReference type="Proteomes" id="UP000078542"/>
    </source>
</evidence>
<evidence type="ECO:0000256" key="1">
    <source>
        <dbReference type="SAM" id="MobiDB-lite"/>
    </source>
</evidence>
<organism evidence="2 3">
    <name type="scientific">Cyphomyrmex costatus</name>
    <dbReference type="NCBI Taxonomy" id="456900"/>
    <lineage>
        <taxon>Eukaryota</taxon>
        <taxon>Metazoa</taxon>
        <taxon>Ecdysozoa</taxon>
        <taxon>Arthropoda</taxon>
        <taxon>Hexapoda</taxon>
        <taxon>Insecta</taxon>
        <taxon>Pterygota</taxon>
        <taxon>Neoptera</taxon>
        <taxon>Endopterygota</taxon>
        <taxon>Hymenoptera</taxon>
        <taxon>Apocrita</taxon>
        <taxon>Aculeata</taxon>
        <taxon>Formicoidea</taxon>
        <taxon>Formicidae</taxon>
        <taxon>Myrmicinae</taxon>
        <taxon>Cyphomyrmex</taxon>
    </lineage>
</organism>
<feature type="compositionally biased region" description="Basic and acidic residues" evidence="1">
    <location>
        <begin position="69"/>
        <end position="84"/>
    </location>
</feature>